<dbReference type="EMBL" id="JAQQPO010000008">
    <property type="protein sequence ID" value="MDC7958112.1"/>
    <property type="molecule type" value="Genomic_DNA"/>
</dbReference>
<gene>
    <name evidence="2" type="ORF">PQ628_07795</name>
</gene>
<proteinExistence type="predicted"/>
<accession>A0AAW6IE26</accession>
<reference evidence="2" key="1">
    <citation type="submission" date="2022-10" db="EMBL/GenBank/DDBJ databases">
        <title>Human gut microbiome strain richness.</title>
        <authorList>
            <person name="Chen-Liaw A."/>
        </authorList>
    </citation>
    <scope>NUCLEOTIDE SEQUENCE</scope>
    <source>
        <strain evidence="2">RTP21484st1_H8_RTP21484_190118</strain>
    </source>
</reference>
<protein>
    <recommendedName>
        <fullName evidence="1">DUF6562 domain-containing protein</fullName>
    </recommendedName>
</protein>
<organism evidence="2 3">
    <name type="scientific">Bacteroides ovatus</name>
    <dbReference type="NCBI Taxonomy" id="28116"/>
    <lineage>
        <taxon>Bacteria</taxon>
        <taxon>Pseudomonadati</taxon>
        <taxon>Bacteroidota</taxon>
        <taxon>Bacteroidia</taxon>
        <taxon>Bacteroidales</taxon>
        <taxon>Bacteroidaceae</taxon>
        <taxon>Bacteroides</taxon>
    </lineage>
</organism>
<sequence length="263" mass="29760">MRRNLYILAQCTFLLFITLLVNGCSLHEEPEMTPEGELGVDPTAVTLNLNLAMNLSLAERAPVTITRASETNYLRRFIVEAYLDRQVAARQTVYEEDFNRASLSVSMKLHARNYRILVWADYVNAETPEQGLVYDAKNLAFILPAGKYIGNSRYKDVFAASTMADLTSFRNHWGAETSLDVELYRPVARYELVAKDVATFLNKLSTGGLKGESFTARVKYSDYLPTGYNLWDDVPKNSLMYMEYKVAFEPPADGTKELILGFD</sequence>
<evidence type="ECO:0000313" key="2">
    <source>
        <dbReference type="EMBL" id="MDC7958112.1"/>
    </source>
</evidence>
<feature type="domain" description="DUF6562" evidence="1">
    <location>
        <begin position="42"/>
        <end position="263"/>
    </location>
</feature>
<name>A0AAW6IE26_BACOV</name>
<dbReference type="AlphaFoldDB" id="A0AAW6IE26"/>
<dbReference type="Pfam" id="PF20200">
    <property type="entry name" value="DUF6562"/>
    <property type="match status" value="1"/>
</dbReference>
<evidence type="ECO:0000313" key="3">
    <source>
        <dbReference type="Proteomes" id="UP001215078"/>
    </source>
</evidence>
<dbReference type="InterPro" id="IPR046692">
    <property type="entry name" value="DUF6562"/>
</dbReference>
<evidence type="ECO:0000259" key="1">
    <source>
        <dbReference type="Pfam" id="PF20200"/>
    </source>
</evidence>
<comment type="caution">
    <text evidence="2">The sequence shown here is derived from an EMBL/GenBank/DDBJ whole genome shotgun (WGS) entry which is preliminary data.</text>
</comment>
<dbReference type="Proteomes" id="UP001215078">
    <property type="component" value="Unassembled WGS sequence"/>
</dbReference>